<dbReference type="EMBL" id="JANBUJ010000094">
    <property type="protein sequence ID" value="KAJ2774503.1"/>
    <property type="molecule type" value="Genomic_DNA"/>
</dbReference>
<reference evidence="1" key="1">
    <citation type="submission" date="2022-07" db="EMBL/GenBank/DDBJ databases">
        <title>Phylogenomic reconstructions and comparative analyses of Kickxellomycotina fungi.</title>
        <authorList>
            <person name="Reynolds N.K."/>
            <person name="Stajich J.E."/>
            <person name="Barry K."/>
            <person name="Grigoriev I.V."/>
            <person name="Crous P."/>
            <person name="Smith M.E."/>
        </authorList>
    </citation>
    <scope>NUCLEOTIDE SEQUENCE</scope>
    <source>
        <strain evidence="1">CBS 109366</strain>
    </source>
</reference>
<evidence type="ECO:0000313" key="1">
    <source>
        <dbReference type="EMBL" id="KAJ2774503.1"/>
    </source>
</evidence>
<proteinExistence type="predicted"/>
<comment type="caution">
    <text evidence="1">The sequence shown here is derived from an EMBL/GenBank/DDBJ whole genome shotgun (WGS) entry which is preliminary data.</text>
</comment>
<name>A0ACC1K6Y0_9FUNG</name>
<organism evidence="1 2">
    <name type="scientific">Coemansia nantahalensis</name>
    <dbReference type="NCBI Taxonomy" id="2789366"/>
    <lineage>
        <taxon>Eukaryota</taxon>
        <taxon>Fungi</taxon>
        <taxon>Fungi incertae sedis</taxon>
        <taxon>Zoopagomycota</taxon>
        <taxon>Kickxellomycotina</taxon>
        <taxon>Kickxellomycetes</taxon>
        <taxon>Kickxellales</taxon>
        <taxon>Kickxellaceae</taxon>
        <taxon>Coemansia</taxon>
    </lineage>
</organism>
<keyword evidence="2" id="KW-1185">Reference proteome</keyword>
<evidence type="ECO:0000313" key="2">
    <source>
        <dbReference type="Proteomes" id="UP001140234"/>
    </source>
</evidence>
<dbReference type="Proteomes" id="UP001140234">
    <property type="component" value="Unassembled WGS sequence"/>
</dbReference>
<sequence length="594" mass="62895">MRKWAYASAPLALLLTWAGSRQRGSATGGGGPLLRRDGPVASIDVPDYVRVSPDHVALAPSAPDGATAAAINDMMCLANRHRYDRGLPALALDAQLVRYAQSRAEMLDAAKSKPNNNEVVSSKTPIDFNATYWTDVRENVLYSADGPTFAYWALEKSDSAEANIAGDKYMYFGVGRAGNYYVQTFGVPKDASADQSLFPACPSNETFAQWVFPAVASKDPHPALPAIAGTAFPFQAYAKSPAHYNPPGAGFDTGLVSDPSYYFSPPEGSVPYLESLSVIDSVAAANSKTPFEAIADSGVQGMTKDELNLVVCLINARRYASCLPPVALHSQLISAAQAHSYEMNRAHNMSHYGSSGPVAMRVKRRGFSYSRVGENVAYGVRDAYTMFAMFSKSQPHLDNMLSPDFTFVGTGRSGQYWTMALGSYLDRTATPPLASLPLCPGNKTAISIAFPAGVPAKPKLETTACGGTKATPVVPPPYFQTHTGGDDGAGGGDSSSNDRTSRSEHHSKSHSKSRHSSGSEQSRTAQPGPTAGADGTVTVTQTVAQTVYVDGDKLMASWESTCRARPTGQPVDPPGYSAVPLGGSSPSIVVKPGH</sequence>
<protein>
    <submittedName>
        <fullName evidence="1">Uncharacterized protein</fullName>
    </submittedName>
</protein>
<accession>A0ACC1K6Y0</accession>
<gene>
    <name evidence="1" type="ORF">IWQ57_000791</name>
</gene>